<feature type="region of interest" description="Disordered" evidence="2">
    <location>
        <begin position="428"/>
        <end position="460"/>
    </location>
</feature>
<evidence type="ECO:0000313" key="7">
    <source>
        <dbReference type="EMBL" id="KAG2179870.1"/>
    </source>
</evidence>
<evidence type="ECO:0000256" key="4">
    <source>
        <dbReference type="SAM" id="SignalP"/>
    </source>
</evidence>
<protein>
    <recommendedName>
        <fullName evidence="9">DUF155 domain-containing protein</fullName>
    </recommendedName>
</protein>
<keyword evidence="3" id="KW-1133">Transmembrane helix</keyword>
<dbReference type="OrthoDB" id="18302at2759"/>
<evidence type="ECO:0000313" key="8">
    <source>
        <dbReference type="Proteomes" id="UP000654370"/>
    </source>
</evidence>
<sequence length="756" mass="85312">MLINLGLAIIACVSANAQMQHSLQYESHSPLGIPLAGPPLSLDIRIKHSYKIPFIPHTDDLIWLGQELNYSYIEPIYEEVSRSHDSLQSRGEAHITVISPPEFAILAAANVTIDDVNKIAIEYKIQGSGFDVACLGRVQVEDNTVYQIIVHSDDLVRIRTRIFQLYWSRGGNPALFDPKKHIMQSFAESKLLSKSAPKQSIVPKLAKTVVKNAAKSSTSGSGNAVAGKAKPLRSTKTSQKLVLFPSETAESTSSYVQQDDTDQEGDVTPVVHLPLELHILGSRTVAERMTKDQRDRLSLPRVSAYCLADRFNFEEARKFLKEQHHVTPRVYDECLYAPYHFPIMTLRPGGKNSTNVRLRSAPWPETGGRMTQQEDYYHQYENDQMTYEEENLYADALENTPAEQVETASEPSTAQQTNEFYEGGHTTLEPVAENSESRYVPSGDITEPDASSTPDTIHHEPHPQEAVADFETALANEQLDPQMLKSDAEVRAEERRDSEHSTKAAHTKPFTGGELFIFDYGVLVFWNFSRAQELLMLEDLSDFAIRPLKDNPDDLEDMQIEEMHFQYDTTQKHSRIFNDMLTLKSGNHMIKLTLSHGISQSAVLARYEDIMDNTIEASYATKHIPKKLALTGKLDMKRKEMTQINGHLFKLRMNVNLSSNVLDTPEIFWSEPSLQPLYNAIRDYLEIPQRAAILNDRCTVVSDLLSMLREHMNNFGVEYQTLIIIYLIIVAVLVACVEIAVKILNQTAESPRTFLT</sequence>
<proteinExistence type="inferred from homology"/>
<comment type="caution">
    <text evidence="7">The sequence shown here is derived from an EMBL/GenBank/DDBJ whole genome shotgun (WGS) entry which is preliminary data.</text>
</comment>
<dbReference type="GO" id="GO:0005739">
    <property type="term" value="C:mitochondrion"/>
    <property type="evidence" value="ECO:0007669"/>
    <property type="project" value="UniProtKB-ARBA"/>
</dbReference>
<feature type="compositionally biased region" description="Basic and acidic residues" evidence="2">
    <location>
        <begin position="486"/>
        <end position="502"/>
    </location>
</feature>
<dbReference type="Pfam" id="PF02582">
    <property type="entry name" value="DUF155"/>
    <property type="match status" value="1"/>
</dbReference>
<evidence type="ECO:0000256" key="1">
    <source>
        <dbReference type="ARBA" id="ARBA00008306"/>
    </source>
</evidence>
<feature type="signal peptide" evidence="4">
    <location>
        <begin position="1"/>
        <end position="17"/>
    </location>
</feature>
<feature type="transmembrane region" description="Helical" evidence="3">
    <location>
        <begin position="723"/>
        <end position="744"/>
    </location>
</feature>
<feature type="chain" id="PRO_5034080856" description="DUF155 domain-containing protein" evidence="4">
    <location>
        <begin position="18"/>
        <end position="756"/>
    </location>
</feature>
<dbReference type="EMBL" id="JAEPQZ010000006">
    <property type="protein sequence ID" value="KAG2179870.1"/>
    <property type="molecule type" value="Genomic_DNA"/>
</dbReference>
<evidence type="ECO:0008006" key="9">
    <source>
        <dbReference type="Google" id="ProtNLM"/>
    </source>
</evidence>
<gene>
    <name evidence="7" type="ORF">INT43_003656</name>
</gene>
<keyword evidence="3" id="KW-0472">Membrane</keyword>
<dbReference type="InterPro" id="IPR051624">
    <property type="entry name" value="RMD1/Sad1-interacting"/>
</dbReference>
<feature type="domain" description="DUF155" evidence="5">
    <location>
        <begin position="515"/>
        <end position="695"/>
    </location>
</feature>
<feature type="region of interest" description="Disordered" evidence="2">
    <location>
        <begin position="479"/>
        <end position="506"/>
    </location>
</feature>
<organism evidence="7 8">
    <name type="scientific">Mortierella isabellina</name>
    <name type="common">Filamentous fungus</name>
    <name type="synonym">Umbelopsis isabellina</name>
    <dbReference type="NCBI Taxonomy" id="91625"/>
    <lineage>
        <taxon>Eukaryota</taxon>
        <taxon>Fungi</taxon>
        <taxon>Fungi incertae sedis</taxon>
        <taxon>Mucoromycota</taxon>
        <taxon>Mucoromycotina</taxon>
        <taxon>Umbelopsidomycetes</taxon>
        <taxon>Umbelopsidales</taxon>
        <taxon>Umbelopsidaceae</taxon>
        <taxon>Umbelopsis</taxon>
    </lineage>
</organism>
<comment type="similarity">
    <text evidence="1">Belongs to the RMD1/sif2 family.</text>
</comment>
<keyword evidence="4" id="KW-0732">Signal</keyword>
<accession>A0A8H7UED3</accession>
<evidence type="ECO:0000259" key="6">
    <source>
        <dbReference type="Pfam" id="PF22547"/>
    </source>
</evidence>
<dbReference type="InterPro" id="IPR003734">
    <property type="entry name" value="DUF155"/>
</dbReference>
<dbReference type="AlphaFoldDB" id="A0A8H7UED3"/>
<evidence type="ECO:0000256" key="3">
    <source>
        <dbReference type="SAM" id="Phobius"/>
    </source>
</evidence>
<name>A0A8H7UED3_MORIS</name>
<evidence type="ECO:0000259" key="5">
    <source>
        <dbReference type="Pfam" id="PF02582"/>
    </source>
</evidence>
<evidence type="ECO:0000256" key="2">
    <source>
        <dbReference type="SAM" id="MobiDB-lite"/>
    </source>
</evidence>
<keyword evidence="8" id="KW-1185">Reference proteome</keyword>
<dbReference type="InterPro" id="IPR054498">
    <property type="entry name" value="2H-SAK"/>
</dbReference>
<dbReference type="Proteomes" id="UP000654370">
    <property type="component" value="Unassembled WGS sequence"/>
</dbReference>
<dbReference type="Pfam" id="PF22547">
    <property type="entry name" value="2H-SAK"/>
    <property type="match status" value="1"/>
</dbReference>
<dbReference type="PANTHER" id="PTHR16255:SF4">
    <property type="entry name" value="SPORULATION PROTEIN RMD8"/>
    <property type="match status" value="1"/>
</dbReference>
<reference evidence="7" key="1">
    <citation type="submission" date="2020-12" db="EMBL/GenBank/DDBJ databases">
        <title>Metabolic potential, ecology and presence of endohyphal bacteria is reflected in genomic diversity of Mucoromycotina.</title>
        <authorList>
            <person name="Muszewska A."/>
            <person name="Okrasinska A."/>
            <person name="Steczkiewicz K."/>
            <person name="Drgas O."/>
            <person name="Orlowska M."/>
            <person name="Perlinska-Lenart U."/>
            <person name="Aleksandrzak-Piekarczyk T."/>
            <person name="Szatraj K."/>
            <person name="Zielenkiewicz U."/>
            <person name="Pilsyk S."/>
            <person name="Malc E."/>
            <person name="Mieczkowski P."/>
            <person name="Kruszewska J.S."/>
            <person name="Biernat P."/>
            <person name="Pawlowska J."/>
        </authorList>
    </citation>
    <scope>NUCLEOTIDE SEQUENCE</scope>
    <source>
        <strain evidence="7">WA0000067209</strain>
    </source>
</reference>
<dbReference type="PANTHER" id="PTHR16255">
    <property type="entry name" value="REQUIRED FOR MEIOTIC NUCLEAR DIVISION PROTEIN 1 HOMOLOG"/>
    <property type="match status" value="1"/>
</dbReference>
<feature type="domain" description="Swiss Army Knife 2H phosphoesterase" evidence="6">
    <location>
        <begin position="63"/>
        <end position="186"/>
    </location>
</feature>
<keyword evidence="3" id="KW-0812">Transmembrane</keyword>